<dbReference type="Proteomes" id="UP000500857">
    <property type="component" value="Chromosome"/>
</dbReference>
<evidence type="ECO:0000313" key="2">
    <source>
        <dbReference type="EMBL" id="QIZ71860.1"/>
    </source>
</evidence>
<accession>A0A6H1U117</accession>
<organism evidence="2 3">
    <name type="scientific">Oxynema aestuarii AP17</name>
    <dbReference type="NCBI Taxonomy" id="2064643"/>
    <lineage>
        <taxon>Bacteria</taxon>
        <taxon>Bacillati</taxon>
        <taxon>Cyanobacteriota</taxon>
        <taxon>Cyanophyceae</taxon>
        <taxon>Oscillatoriophycideae</taxon>
        <taxon>Oscillatoriales</taxon>
        <taxon>Oscillatoriaceae</taxon>
        <taxon>Oxynema</taxon>
        <taxon>Oxynema aestuarii</taxon>
    </lineage>
</organism>
<feature type="transmembrane region" description="Helical" evidence="1">
    <location>
        <begin position="38"/>
        <end position="59"/>
    </location>
</feature>
<protein>
    <submittedName>
        <fullName evidence="2">Uncharacterized protein</fullName>
    </submittedName>
</protein>
<feature type="transmembrane region" description="Helical" evidence="1">
    <location>
        <begin position="100"/>
        <end position="124"/>
    </location>
</feature>
<gene>
    <name evidence="2" type="ORF">HCG48_15770</name>
</gene>
<feature type="transmembrane region" description="Helical" evidence="1">
    <location>
        <begin position="12"/>
        <end position="32"/>
    </location>
</feature>
<keyword evidence="3" id="KW-1185">Reference proteome</keyword>
<evidence type="ECO:0000313" key="3">
    <source>
        <dbReference type="Proteomes" id="UP000500857"/>
    </source>
</evidence>
<dbReference type="KEGG" id="oxy:HCG48_15770"/>
<sequence length="139" mass="16308">MTFTLFGRWQTRIFLISTVGVLVTLPFAAIVSYSPLTFLLILLYLTLLGFIWDGLYNFLQQFKWDRDWPGIFQLFAGIWEALFLITLIKSIGLPLIPKTLAIPIFIVHYIFVWSAIYLSSQILMKLLFPHWRFRGGRLF</sequence>
<dbReference type="EMBL" id="CP051167">
    <property type="protein sequence ID" value="QIZ71860.1"/>
    <property type="molecule type" value="Genomic_DNA"/>
</dbReference>
<keyword evidence="1" id="KW-0812">Transmembrane</keyword>
<name>A0A6H1U117_9CYAN</name>
<evidence type="ECO:0000256" key="1">
    <source>
        <dbReference type="SAM" id="Phobius"/>
    </source>
</evidence>
<dbReference type="AlphaFoldDB" id="A0A6H1U117"/>
<feature type="transmembrane region" description="Helical" evidence="1">
    <location>
        <begin position="71"/>
        <end position="88"/>
    </location>
</feature>
<keyword evidence="1" id="KW-0472">Membrane</keyword>
<keyword evidence="1" id="KW-1133">Transmembrane helix</keyword>
<dbReference type="RefSeq" id="WP_168570012.1">
    <property type="nucleotide sequence ID" value="NZ_CP051167.1"/>
</dbReference>
<proteinExistence type="predicted"/>
<reference evidence="2 3" key="1">
    <citation type="submission" date="2020-04" db="EMBL/GenBank/DDBJ databases">
        <authorList>
            <person name="Basu S."/>
            <person name="Maruthanayagam V."/>
            <person name="Chakraborty S."/>
            <person name="Pramanik A."/>
            <person name="Mukherjee J."/>
            <person name="Brink B."/>
        </authorList>
    </citation>
    <scope>NUCLEOTIDE SEQUENCE [LARGE SCALE GENOMIC DNA]</scope>
    <source>
        <strain evidence="2 3">AP17</strain>
    </source>
</reference>